<dbReference type="GO" id="GO:0006783">
    <property type="term" value="P:heme biosynthetic process"/>
    <property type="evidence" value="ECO:0007669"/>
    <property type="project" value="TreeGrafter"/>
</dbReference>
<dbReference type="AlphaFoldDB" id="A0A1G6I6P4"/>
<dbReference type="InterPro" id="IPR029039">
    <property type="entry name" value="Flavoprotein-like_sf"/>
</dbReference>
<evidence type="ECO:0000313" key="2">
    <source>
        <dbReference type="EMBL" id="SDC01705.1"/>
    </source>
</evidence>
<dbReference type="GO" id="GO:0010181">
    <property type="term" value="F:FMN binding"/>
    <property type="evidence" value="ECO:0007669"/>
    <property type="project" value="InterPro"/>
</dbReference>
<dbReference type="Gene3D" id="3.40.50.360">
    <property type="match status" value="1"/>
</dbReference>
<dbReference type="OrthoDB" id="129384at2"/>
<keyword evidence="3" id="KW-1185">Reference proteome</keyword>
<name>A0A1G6I6P4_9ACTN</name>
<dbReference type="PROSITE" id="PS50902">
    <property type="entry name" value="FLAVODOXIN_LIKE"/>
    <property type="match status" value="1"/>
</dbReference>
<dbReference type="Pfam" id="PF12724">
    <property type="entry name" value="Flavodoxin_5"/>
    <property type="match status" value="1"/>
</dbReference>
<evidence type="ECO:0000313" key="3">
    <source>
        <dbReference type="Proteomes" id="UP000199086"/>
    </source>
</evidence>
<dbReference type="STRING" id="1577474.GA0111570_11440"/>
<reference evidence="2 3" key="1">
    <citation type="submission" date="2016-06" db="EMBL/GenBank/DDBJ databases">
        <authorList>
            <person name="Olsen C.W."/>
            <person name="Carey S."/>
            <person name="Hinshaw L."/>
            <person name="Karasin A.I."/>
        </authorList>
    </citation>
    <scope>NUCLEOTIDE SEQUENCE [LARGE SCALE GENOMIC DNA]</scope>
    <source>
        <strain evidence="2 3">LZ-22</strain>
    </source>
</reference>
<dbReference type="SUPFAM" id="SSF52218">
    <property type="entry name" value="Flavoproteins"/>
    <property type="match status" value="1"/>
</dbReference>
<dbReference type="InterPro" id="IPR008254">
    <property type="entry name" value="Flavodoxin/NO_synth"/>
</dbReference>
<dbReference type="PANTHER" id="PTHR38030:SF2">
    <property type="entry name" value="PROTOPORPHYRINOGEN IX DEHYDROGENASE [QUINONE]"/>
    <property type="match status" value="1"/>
</dbReference>
<dbReference type="InterPro" id="IPR026816">
    <property type="entry name" value="Flavodoxin_dom"/>
</dbReference>
<accession>A0A1G6I6P4</accession>
<dbReference type="RefSeq" id="WP_092613542.1">
    <property type="nucleotide sequence ID" value="NZ_FMYF01000014.1"/>
</dbReference>
<organism evidence="2 3">
    <name type="scientific">Raineyella antarctica</name>
    <dbReference type="NCBI Taxonomy" id="1577474"/>
    <lineage>
        <taxon>Bacteria</taxon>
        <taxon>Bacillati</taxon>
        <taxon>Actinomycetota</taxon>
        <taxon>Actinomycetes</taxon>
        <taxon>Propionibacteriales</taxon>
        <taxon>Propionibacteriaceae</taxon>
        <taxon>Raineyella</taxon>
    </lineage>
</organism>
<sequence length="179" mass="19640">MKVLVTYASRHGSTAGIAERITDTLNSRGHQAHVVPVEEVEELAGAEAVVIGAAAYMYHWLKPALKFARRHRDELSKLPVWLFSSGPLGTDTMEEGKDVLETSRPKEFDELVEHLQPRGDQVFFGAYDPEAEPIGMAERITRAMPAAKEALPAGDFRDWEAIDAWAGQIADELDAIAAG</sequence>
<feature type="domain" description="Flavodoxin-like" evidence="1">
    <location>
        <begin position="3"/>
        <end position="170"/>
    </location>
</feature>
<proteinExistence type="predicted"/>
<gene>
    <name evidence="2" type="ORF">GA0111570_11440</name>
</gene>
<evidence type="ECO:0000259" key="1">
    <source>
        <dbReference type="PROSITE" id="PS50902"/>
    </source>
</evidence>
<protein>
    <submittedName>
        <fullName evidence="2">Menaquinone-dependent protoporphyrinogen oxidase</fullName>
    </submittedName>
</protein>
<dbReference type="GO" id="GO:0070819">
    <property type="term" value="F:menaquinone-dependent protoporphyrinogen oxidase activity"/>
    <property type="evidence" value="ECO:0007669"/>
    <property type="project" value="TreeGrafter"/>
</dbReference>
<dbReference type="InterPro" id="IPR052200">
    <property type="entry name" value="Protoporphyrinogen_IX_DH"/>
</dbReference>
<dbReference type="Proteomes" id="UP000199086">
    <property type="component" value="Unassembled WGS sequence"/>
</dbReference>
<dbReference type="EMBL" id="FMYF01000014">
    <property type="protein sequence ID" value="SDC01705.1"/>
    <property type="molecule type" value="Genomic_DNA"/>
</dbReference>
<dbReference type="PANTHER" id="PTHR38030">
    <property type="entry name" value="PROTOPORPHYRINOGEN IX DEHYDROGENASE [MENAQUINONE]"/>
    <property type="match status" value="1"/>
</dbReference>